<evidence type="ECO:0000313" key="3">
    <source>
        <dbReference type="EMBL" id="KRN25048.1"/>
    </source>
</evidence>
<dbReference type="Proteomes" id="UP000050865">
    <property type="component" value="Unassembled WGS sequence"/>
</dbReference>
<dbReference type="InterPro" id="IPR044927">
    <property type="entry name" value="Endonuclea_NS_2"/>
</dbReference>
<sequence>MLNKVEVRSAVTSLVALIGVTIGLAYMPPQPTQAATPRPNTYAWFAAQNYHGQQVVTVNGNRSDFSAKELKNTGAWASYSNLDRYNRATLAQGNLNFKLMPKSARQPLYVAPTGWHNKKLNGGYLFNRSHLIGFQLTGQNNNMKNLITATASLNAPSMERYENQVATYLRMHHKNYVRYRVQPVFRSSELLARGIHMEAQSLGSNAIHFNVYIFNVQKGVTLDYKNGNSIVSKAALAPAKKPVAKAPVKKPTKKPVTKVPVKKPSIKPKAKAPGRKPAKKPAPKTTKGLSDKTTVYIVNGGHVYHLNRNCISLKRSKHVSKMTLKQAKAKGHYQKCKLEH</sequence>
<reference evidence="3 4" key="1">
    <citation type="journal article" date="2015" name="Genome Announc.">
        <title>Expanding the biotechnology potential of lactobacilli through comparative genomics of 213 strains and associated genera.</title>
        <authorList>
            <person name="Sun Z."/>
            <person name="Harris H.M."/>
            <person name="McCann A."/>
            <person name="Guo C."/>
            <person name="Argimon S."/>
            <person name="Zhang W."/>
            <person name="Yang X."/>
            <person name="Jeffery I.B."/>
            <person name="Cooney J.C."/>
            <person name="Kagawa T.F."/>
            <person name="Liu W."/>
            <person name="Song Y."/>
            <person name="Salvetti E."/>
            <person name="Wrobel A."/>
            <person name="Rasinkangas P."/>
            <person name="Parkhill J."/>
            <person name="Rea M.C."/>
            <person name="O'Sullivan O."/>
            <person name="Ritari J."/>
            <person name="Douillard F.P."/>
            <person name="Paul Ross R."/>
            <person name="Yang R."/>
            <person name="Briner A.E."/>
            <person name="Felis G.E."/>
            <person name="de Vos W.M."/>
            <person name="Barrangou R."/>
            <person name="Klaenhammer T.R."/>
            <person name="Caufield P.W."/>
            <person name="Cui Y."/>
            <person name="Zhang H."/>
            <person name="O'Toole P.W."/>
        </authorList>
    </citation>
    <scope>NUCLEOTIDE SEQUENCE [LARGE SCALE GENOMIC DNA]</scope>
    <source>
        <strain evidence="3 4">DSM 22697</strain>
    </source>
</reference>
<evidence type="ECO:0000259" key="2">
    <source>
        <dbReference type="Pfam" id="PF13930"/>
    </source>
</evidence>
<protein>
    <submittedName>
        <fullName evidence="3">DNA-entry nuclease</fullName>
    </submittedName>
</protein>
<dbReference type="Pfam" id="PF13930">
    <property type="entry name" value="Endonuclea_NS_2"/>
    <property type="match status" value="1"/>
</dbReference>
<dbReference type="AlphaFoldDB" id="A0A0R2F9N7"/>
<feature type="domain" description="Type VII secretion system protein EssD-like" evidence="2">
    <location>
        <begin position="76"/>
        <end position="201"/>
    </location>
</feature>
<feature type="region of interest" description="Disordered" evidence="1">
    <location>
        <begin position="241"/>
        <end position="288"/>
    </location>
</feature>
<dbReference type="Gene3D" id="3.40.570.10">
    <property type="entry name" value="Extracellular Endonuclease, subunit A"/>
    <property type="match status" value="1"/>
</dbReference>
<comment type="caution">
    <text evidence="3">The sequence shown here is derived from an EMBL/GenBank/DDBJ whole genome shotgun (WGS) entry which is preliminary data.</text>
</comment>
<name>A0A0R2F9N7_9LACO</name>
<dbReference type="RefSeq" id="WP_056989082.1">
    <property type="nucleotide sequence ID" value="NZ_AYZJ01000019.1"/>
</dbReference>
<feature type="compositionally biased region" description="Basic residues" evidence="1">
    <location>
        <begin position="247"/>
        <end position="282"/>
    </location>
</feature>
<organism evidence="3 4">
    <name type="scientific">Lacticaseibacillus camelliae DSM 22697 = JCM 13995</name>
    <dbReference type="NCBI Taxonomy" id="1423730"/>
    <lineage>
        <taxon>Bacteria</taxon>
        <taxon>Bacillati</taxon>
        <taxon>Bacillota</taxon>
        <taxon>Bacilli</taxon>
        <taxon>Lactobacillales</taxon>
        <taxon>Lactobacillaceae</taxon>
        <taxon>Lacticaseibacillus</taxon>
    </lineage>
</organism>
<dbReference type="InterPro" id="IPR044929">
    <property type="entry name" value="DNA/RNA_non-sp_Endonuclease_sf"/>
</dbReference>
<gene>
    <name evidence="3" type="ORF">FC75_GL000959</name>
</gene>
<evidence type="ECO:0000313" key="4">
    <source>
        <dbReference type="Proteomes" id="UP000050865"/>
    </source>
</evidence>
<proteinExistence type="predicted"/>
<keyword evidence="4" id="KW-1185">Reference proteome</keyword>
<accession>A0A0R2F9N7</accession>
<dbReference type="PATRIC" id="fig|1423730.4.peg.1011"/>
<dbReference type="EMBL" id="AYZJ01000019">
    <property type="protein sequence ID" value="KRN25048.1"/>
    <property type="molecule type" value="Genomic_DNA"/>
</dbReference>
<evidence type="ECO:0000256" key="1">
    <source>
        <dbReference type="SAM" id="MobiDB-lite"/>
    </source>
</evidence>